<dbReference type="InterPro" id="IPR025665">
    <property type="entry name" value="Beta-barrel_OMP_2"/>
</dbReference>
<dbReference type="OrthoDB" id="930073at2"/>
<name>A0A2N3IF42_9BACT</name>
<keyword evidence="3" id="KW-1185">Reference proteome</keyword>
<protein>
    <submittedName>
        <fullName evidence="2">Outer membrane protein beta-barrel domain</fullName>
    </submittedName>
</protein>
<evidence type="ECO:0000313" key="3">
    <source>
        <dbReference type="Proteomes" id="UP000233387"/>
    </source>
</evidence>
<reference evidence="2 3" key="1">
    <citation type="submission" date="2017-06" db="EMBL/GenBank/DDBJ databases">
        <title>Raineya orbicola gen. nov., sp. nov. a slightly thermophilic bacterium of the phylum Bacteroidetes and the description of Raineyaceae fam. nov.</title>
        <authorList>
            <person name="Albuquerque L."/>
            <person name="Polonia A.R.M."/>
            <person name="Barroso C."/>
            <person name="Froufe H.J.C."/>
            <person name="Lage O."/>
            <person name="Lobo-Da-Cunha A."/>
            <person name="Egas C."/>
            <person name="Da Costa M.S."/>
        </authorList>
    </citation>
    <scope>NUCLEOTIDE SEQUENCE [LARGE SCALE GENOMIC DNA]</scope>
    <source>
        <strain evidence="2 3">SPSPC-11</strain>
    </source>
</reference>
<proteinExistence type="predicted"/>
<dbReference type="Pfam" id="PF13568">
    <property type="entry name" value="OMP_b-brl_2"/>
    <property type="match status" value="1"/>
</dbReference>
<dbReference type="EMBL" id="NKXO01000022">
    <property type="protein sequence ID" value="PKQ68878.1"/>
    <property type="molecule type" value="Genomic_DNA"/>
</dbReference>
<organism evidence="2 3">
    <name type="scientific">Raineya orbicola</name>
    <dbReference type="NCBI Taxonomy" id="2016530"/>
    <lineage>
        <taxon>Bacteria</taxon>
        <taxon>Pseudomonadati</taxon>
        <taxon>Bacteroidota</taxon>
        <taxon>Cytophagia</taxon>
        <taxon>Cytophagales</taxon>
        <taxon>Raineyaceae</taxon>
        <taxon>Raineya</taxon>
    </lineage>
</organism>
<comment type="caution">
    <text evidence="2">The sequence shown here is derived from an EMBL/GenBank/DDBJ whole genome shotgun (WGS) entry which is preliminary data.</text>
</comment>
<evidence type="ECO:0000259" key="1">
    <source>
        <dbReference type="Pfam" id="PF13568"/>
    </source>
</evidence>
<gene>
    <name evidence="2" type="ORF">Rain11_1533</name>
</gene>
<dbReference type="AlphaFoldDB" id="A0A2N3IF42"/>
<dbReference type="InterPro" id="IPR011250">
    <property type="entry name" value="OMP/PagP_B-barrel"/>
</dbReference>
<dbReference type="SUPFAM" id="SSF56925">
    <property type="entry name" value="OMPA-like"/>
    <property type="match status" value="1"/>
</dbReference>
<dbReference type="Proteomes" id="UP000233387">
    <property type="component" value="Unassembled WGS sequence"/>
</dbReference>
<dbReference type="Gene3D" id="2.40.160.20">
    <property type="match status" value="1"/>
</dbReference>
<accession>A0A2N3IF42</accession>
<evidence type="ECO:0000313" key="2">
    <source>
        <dbReference type="EMBL" id="PKQ68878.1"/>
    </source>
</evidence>
<dbReference type="RefSeq" id="WP_101358803.1">
    <property type="nucleotide sequence ID" value="NZ_NKXO01000022.1"/>
</dbReference>
<sequence>MRTLLHIFLGIFFCAISVESIAQRRTYKPAKKDYLGSFDDSQWWIGIHAGVNLGKALPLKRYDILEFTNGNSVNKEYDGFRKLGVQTGARVDFNFLTNLSVSFQPTYNNMNVGYEVAYQWQGQDNNSLNLRYHHRIRLNYLELPLMIRFDVLRQAFKPYVQGGLGYGMLIKADKYIEIESFDRASGANNPIQNESPVIGAKNLFITSQWIWYLGGGLSTELGNVRLGAELNYKQGLNNVTNRLNRYSDQRMIGVLDALDDMTLQNIQIEFYCVFPMKFLQISSFRRVRP</sequence>
<feature type="domain" description="Outer membrane protein beta-barrel" evidence="1">
    <location>
        <begin position="41"/>
        <end position="240"/>
    </location>
</feature>